<reference evidence="2 3" key="1">
    <citation type="submission" date="2017-11" db="EMBL/GenBank/DDBJ databases">
        <title>De novo assembly and phasing of dikaryotic genomes from two isolates of Puccinia coronata f. sp. avenae, the causal agent of oat crown rust.</title>
        <authorList>
            <person name="Miller M.E."/>
            <person name="Zhang Y."/>
            <person name="Omidvar V."/>
            <person name="Sperschneider J."/>
            <person name="Schwessinger B."/>
            <person name="Raley C."/>
            <person name="Palmer J.M."/>
            <person name="Garnica D."/>
            <person name="Upadhyaya N."/>
            <person name="Rathjen J."/>
            <person name="Taylor J.M."/>
            <person name="Park R.F."/>
            <person name="Dodds P.N."/>
            <person name="Hirsch C.D."/>
            <person name="Kianian S.F."/>
            <person name="Figueroa M."/>
        </authorList>
    </citation>
    <scope>NUCLEOTIDE SEQUENCE [LARGE SCALE GENOMIC DNA]</scope>
    <source>
        <strain evidence="2">12NC29</strain>
    </source>
</reference>
<dbReference type="Proteomes" id="UP000235388">
    <property type="component" value="Unassembled WGS sequence"/>
</dbReference>
<gene>
    <name evidence="2" type="ORF">PCANC_04816</name>
</gene>
<protein>
    <submittedName>
        <fullName evidence="2">Uncharacterized protein</fullName>
    </submittedName>
</protein>
<evidence type="ECO:0000256" key="1">
    <source>
        <dbReference type="SAM" id="MobiDB-lite"/>
    </source>
</evidence>
<keyword evidence="3" id="KW-1185">Reference proteome</keyword>
<name>A0A2N5W2N2_9BASI</name>
<dbReference type="AlphaFoldDB" id="A0A2N5W2N2"/>
<sequence>MHDPVSAVFRILSTPTTYPNYQLPSDVPHPPSTVQQVYNSRDRLHTQPPASSIITSPHPPQALAAYNCGHPSHLPKNTRSTGSRPPTHGGLLGGQHLDQHRFVLRHTLAGEITLH</sequence>
<comment type="caution">
    <text evidence="2">The sequence shown here is derived from an EMBL/GenBank/DDBJ whole genome shotgun (WGS) entry which is preliminary data.</text>
</comment>
<proteinExistence type="predicted"/>
<evidence type="ECO:0000313" key="3">
    <source>
        <dbReference type="Proteomes" id="UP000235388"/>
    </source>
</evidence>
<feature type="region of interest" description="Disordered" evidence="1">
    <location>
        <begin position="68"/>
        <end position="92"/>
    </location>
</feature>
<dbReference type="EMBL" id="PGCJ01000020">
    <property type="protein sequence ID" value="PLW56504.1"/>
    <property type="molecule type" value="Genomic_DNA"/>
</dbReference>
<accession>A0A2N5W2N2</accession>
<evidence type="ECO:0000313" key="2">
    <source>
        <dbReference type="EMBL" id="PLW56504.1"/>
    </source>
</evidence>
<organism evidence="2 3">
    <name type="scientific">Puccinia coronata f. sp. avenae</name>
    <dbReference type="NCBI Taxonomy" id="200324"/>
    <lineage>
        <taxon>Eukaryota</taxon>
        <taxon>Fungi</taxon>
        <taxon>Dikarya</taxon>
        <taxon>Basidiomycota</taxon>
        <taxon>Pucciniomycotina</taxon>
        <taxon>Pucciniomycetes</taxon>
        <taxon>Pucciniales</taxon>
        <taxon>Pucciniaceae</taxon>
        <taxon>Puccinia</taxon>
    </lineage>
</organism>
<feature type="compositionally biased region" description="Polar residues" evidence="1">
    <location>
        <begin position="75"/>
        <end position="84"/>
    </location>
</feature>